<comment type="caution">
    <text evidence="2">The sequence shown here is derived from an EMBL/GenBank/DDBJ whole genome shotgun (WGS) entry which is preliminary data.</text>
</comment>
<dbReference type="OrthoDB" id="41238at2759"/>
<dbReference type="InterPro" id="IPR000182">
    <property type="entry name" value="GNAT_dom"/>
</dbReference>
<sequence length="273" mass="30223">MAVVVMREMDDTMENRVIFVHKESQSIHGEQRSAAMLTGDEYDVNFCFPVKDLESERVKLTPFIPSTHLHEFFAIPSPSYQHFPWGPFLTADDFNSSLIENRIQPNPACVLFAVYDKTKAAETGNPDGALAGAIGFCDASSANLHAEVAFVMISPRFQRTHVTSNAIGLLLHYALDLPSEGGLGLRRVVWKASPLNAASVKAAERMGFTKEGVLRWHWVLPEGKSMGGNGRERRTGDPKENALGRDTVVLSLCWDDWEAYGRDRVVAAMARTA</sequence>
<dbReference type="AlphaFoldDB" id="A0A8H5GRG4"/>
<evidence type="ECO:0000313" key="3">
    <source>
        <dbReference type="Proteomes" id="UP000565441"/>
    </source>
</evidence>
<dbReference type="EMBL" id="JAACJP010000055">
    <property type="protein sequence ID" value="KAF5369641.1"/>
    <property type="molecule type" value="Genomic_DNA"/>
</dbReference>
<feature type="domain" description="N-acetyltransferase" evidence="1">
    <location>
        <begin position="58"/>
        <end position="227"/>
    </location>
</feature>
<dbReference type="GO" id="GO:0008999">
    <property type="term" value="F:protein-N-terminal-alanine acetyltransferase activity"/>
    <property type="evidence" value="ECO:0007669"/>
    <property type="project" value="TreeGrafter"/>
</dbReference>
<proteinExistence type="predicted"/>
<dbReference type="PANTHER" id="PTHR43441:SF5">
    <property type="entry name" value="FAMILY ACETYLTRANSFERASE, PUTATIVE-RELATED"/>
    <property type="match status" value="1"/>
</dbReference>
<dbReference type="GO" id="GO:1990189">
    <property type="term" value="F:protein N-terminal-serine acetyltransferase activity"/>
    <property type="evidence" value="ECO:0007669"/>
    <property type="project" value="TreeGrafter"/>
</dbReference>
<dbReference type="Pfam" id="PF13302">
    <property type="entry name" value="Acetyltransf_3"/>
    <property type="match status" value="1"/>
</dbReference>
<keyword evidence="3" id="KW-1185">Reference proteome</keyword>
<name>A0A8H5GRG4_9AGAR</name>
<accession>A0A8H5GRG4</accession>
<dbReference type="PROSITE" id="PS51186">
    <property type="entry name" value="GNAT"/>
    <property type="match status" value="1"/>
</dbReference>
<dbReference type="Proteomes" id="UP000565441">
    <property type="component" value="Unassembled WGS sequence"/>
</dbReference>
<dbReference type="InterPro" id="IPR016181">
    <property type="entry name" value="Acyl_CoA_acyltransferase"/>
</dbReference>
<dbReference type="PANTHER" id="PTHR43441">
    <property type="entry name" value="RIBOSOMAL-PROTEIN-SERINE ACETYLTRANSFERASE"/>
    <property type="match status" value="1"/>
</dbReference>
<protein>
    <recommendedName>
        <fullName evidence="1">N-acetyltransferase domain-containing protein</fullName>
    </recommendedName>
</protein>
<dbReference type="Gene3D" id="3.40.630.30">
    <property type="match status" value="1"/>
</dbReference>
<evidence type="ECO:0000313" key="2">
    <source>
        <dbReference type="EMBL" id="KAF5369641.1"/>
    </source>
</evidence>
<dbReference type="SUPFAM" id="SSF55729">
    <property type="entry name" value="Acyl-CoA N-acyltransferases (Nat)"/>
    <property type="match status" value="1"/>
</dbReference>
<gene>
    <name evidence="2" type="ORF">D9615_010260</name>
</gene>
<reference evidence="2 3" key="1">
    <citation type="journal article" date="2020" name="ISME J.">
        <title>Uncovering the hidden diversity of litter-decomposition mechanisms in mushroom-forming fungi.</title>
        <authorList>
            <person name="Floudas D."/>
            <person name="Bentzer J."/>
            <person name="Ahren D."/>
            <person name="Johansson T."/>
            <person name="Persson P."/>
            <person name="Tunlid A."/>
        </authorList>
    </citation>
    <scope>NUCLEOTIDE SEQUENCE [LARGE SCALE GENOMIC DNA]</scope>
    <source>
        <strain evidence="2 3">CBS 661.87</strain>
    </source>
</reference>
<evidence type="ECO:0000259" key="1">
    <source>
        <dbReference type="PROSITE" id="PS51186"/>
    </source>
</evidence>
<dbReference type="InterPro" id="IPR051908">
    <property type="entry name" value="Ribosomal_N-acetyltransferase"/>
</dbReference>
<organism evidence="2 3">
    <name type="scientific">Tricholomella constricta</name>
    <dbReference type="NCBI Taxonomy" id="117010"/>
    <lineage>
        <taxon>Eukaryota</taxon>
        <taxon>Fungi</taxon>
        <taxon>Dikarya</taxon>
        <taxon>Basidiomycota</taxon>
        <taxon>Agaricomycotina</taxon>
        <taxon>Agaricomycetes</taxon>
        <taxon>Agaricomycetidae</taxon>
        <taxon>Agaricales</taxon>
        <taxon>Tricholomatineae</taxon>
        <taxon>Lyophyllaceae</taxon>
        <taxon>Tricholomella</taxon>
    </lineage>
</organism>